<gene>
    <name evidence="2" type="ORF">Agub_g10555</name>
</gene>
<name>A0AAD3DX29_9CHLO</name>
<dbReference type="EMBL" id="BMAR01000024">
    <property type="protein sequence ID" value="GFR48639.1"/>
    <property type="molecule type" value="Genomic_DNA"/>
</dbReference>
<protein>
    <submittedName>
        <fullName evidence="2">Uncharacterized protein</fullName>
    </submittedName>
</protein>
<organism evidence="2 3">
    <name type="scientific">Astrephomene gubernaculifera</name>
    <dbReference type="NCBI Taxonomy" id="47775"/>
    <lineage>
        <taxon>Eukaryota</taxon>
        <taxon>Viridiplantae</taxon>
        <taxon>Chlorophyta</taxon>
        <taxon>core chlorophytes</taxon>
        <taxon>Chlorophyceae</taxon>
        <taxon>CS clade</taxon>
        <taxon>Chlamydomonadales</taxon>
        <taxon>Astrephomenaceae</taxon>
        <taxon>Astrephomene</taxon>
    </lineage>
</organism>
<reference evidence="2 3" key="1">
    <citation type="journal article" date="2021" name="Sci. Rep.">
        <title>Genome sequencing of the multicellular alga Astrephomene provides insights into convergent evolution of germ-soma differentiation.</title>
        <authorList>
            <person name="Yamashita S."/>
            <person name="Yamamoto K."/>
            <person name="Matsuzaki R."/>
            <person name="Suzuki S."/>
            <person name="Yamaguchi H."/>
            <person name="Hirooka S."/>
            <person name="Minakuchi Y."/>
            <person name="Miyagishima S."/>
            <person name="Kawachi M."/>
            <person name="Toyoda A."/>
            <person name="Nozaki H."/>
        </authorList>
    </citation>
    <scope>NUCLEOTIDE SEQUENCE [LARGE SCALE GENOMIC DNA]</scope>
    <source>
        <strain evidence="2 3">NIES-4017</strain>
    </source>
</reference>
<keyword evidence="3" id="KW-1185">Reference proteome</keyword>
<evidence type="ECO:0000256" key="1">
    <source>
        <dbReference type="SAM" id="MobiDB-lite"/>
    </source>
</evidence>
<evidence type="ECO:0000313" key="2">
    <source>
        <dbReference type="EMBL" id="GFR48639.1"/>
    </source>
</evidence>
<feature type="region of interest" description="Disordered" evidence="1">
    <location>
        <begin position="36"/>
        <end position="117"/>
    </location>
</feature>
<feature type="non-terminal residue" evidence="2">
    <location>
        <position position="1"/>
    </location>
</feature>
<feature type="compositionally biased region" description="Gly residues" evidence="1">
    <location>
        <begin position="88"/>
        <end position="101"/>
    </location>
</feature>
<feature type="compositionally biased region" description="Acidic residues" evidence="1">
    <location>
        <begin position="76"/>
        <end position="85"/>
    </location>
</feature>
<feature type="non-terminal residue" evidence="2">
    <location>
        <position position="117"/>
    </location>
</feature>
<accession>A0AAD3DX29</accession>
<comment type="caution">
    <text evidence="2">The sequence shown here is derived from an EMBL/GenBank/DDBJ whole genome shotgun (WGS) entry which is preliminary data.</text>
</comment>
<evidence type="ECO:0000313" key="3">
    <source>
        <dbReference type="Proteomes" id="UP001054857"/>
    </source>
</evidence>
<dbReference type="Proteomes" id="UP001054857">
    <property type="component" value="Unassembled WGS sequence"/>
</dbReference>
<sequence length="117" mass="12235">LLQIAALNPELRNLVPYAWDRRVALHPFNLDQVYALGGQRGRGGRGRQQPEEDEEAFKPTGRYAGLAERLRRGSGEEDDDDEEESRDGGGGGSGAIGGVRAGGVSSASAGGGSANAR</sequence>
<dbReference type="AlphaFoldDB" id="A0AAD3DX29"/>
<proteinExistence type="predicted"/>